<dbReference type="EMBL" id="CAJNXB010000426">
    <property type="protein sequence ID" value="CAF3050539.1"/>
    <property type="molecule type" value="Genomic_DNA"/>
</dbReference>
<comment type="caution">
    <text evidence="2">The sequence shown here is derived from an EMBL/GenBank/DDBJ whole genome shotgun (WGS) entry which is preliminary data.</text>
</comment>
<feature type="compositionally biased region" description="Basic residues" evidence="1">
    <location>
        <begin position="181"/>
        <end position="195"/>
    </location>
</feature>
<dbReference type="AlphaFoldDB" id="A0A817M8D7"/>
<gene>
    <name evidence="2" type="ORF">TIS948_LOCUS3995</name>
</gene>
<accession>A0A817M8D7</accession>
<evidence type="ECO:0000313" key="3">
    <source>
        <dbReference type="Proteomes" id="UP000663825"/>
    </source>
</evidence>
<evidence type="ECO:0000256" key="1">
    <source>
        <dbReference type="SAM" id="MobiDB-lite"/>
    </source>
</evidence>
<organism evidence="2 3">
    <name type="scientific">Rotaria socialis</name>
    <dbReference type="NCBI Taxonomy" id="392032"/>
    <lineage>
        <taxon>Eukaryota</taxon>
        <taxon>Metazoa</taxon>
        <taxon>Spiralia</taxon>
        <taxon>Gnathifera</taxon>
        <taxon>Rotifera</taxon>
        <taxon>Eurotatoria</taxon>
        <taxon>Bdelloidea</taxon>
        <taxon>Philodinida</taxon>
        <taxon>Philodinidae</taxon>
        <taxon>Rotaria</taxon>
    </lineage>
</organism>
<proteinExistence type="predicted"/>
<protein>
    <submittedName>
        <fullName evidence="2">Uncharacterized protein</fullName>
    </submittedName>
</protein>
<evidence type="ECO:0000313" key="2">
    <source>
        <dbReference type="EMBL" id="CAF3050539.1"/>
    </source>
</evidence>
<dbReference type="OrthoDB" id="10018002at2759"/>
<feature type="compositionally biased region" description="Basic and acidic residues" evidence="1">
    <location>
        <begin position="196"/>
        <end position="205"/>
    </location>
</feature>
<dbReference type="Proteomes" id="UP000663825">
    <property type="component" value="Unassembled WGS sequence"/>
</dbReference>
<reference evidence="2" key="1">
    <citation type="submission" date="2021-02" db="EMBL/GenBank/DDBJ databases">
        <authorList>
            <person name="Nowell W R."/>
        </authorList>
    </citation>
    <scope>NUCLEOTIDE SEQUENCE</scope>
</reference>
<feature type="region of interest" description="Disordered" evidence="1">
    <location>
        <begin position="181"/>
        <end position="205"/>
    </location>
</feature>
<name>A0A817M8D7_9BILA</name>
<sequence>MMREDISNQHFCTMGKFIVDGFTILIDVFYSYPSSFIDKIFRKFFSGYISSRSFLPFLDNEAQFLQMRIALSRQPSRQQSQVEMRIKTLTTDNEHLIEELDKKHEFTIQEKKKPNEFQNKLIIRYTHEKRFKTRKRVMHRIFQGTFANTSIIETKLIVGNRNQKSTLKELIRKRPRQAILKNKAKANANRKKNRHHQPDLENQKK</sequence>